<dbReference type="Pfam" id="PF13561">
    <property type="entry name" value="adh_short_C2"/>
    <property type="match status" value="1"/>
</dbReference>
<reference evidence="5" key="1">
    <citation type="submission" date="2020-10" db="EMBL/GenBank/DDBJ databases">
        <title>High-Quality Genome Resource of Clonostachys rosea strain S41 by Oxford Nanopore Long-Read Sequencing.</title>
        <authorList>
            <person name="Wang H."/>
        </authorList>
    </citation>
    <scope>NUCLEOTIDE SEQUENCE</scope>
    <source>
        <strain evidence="5">S41</strain>
    </source>
</reference>
<evidence type="ECO:0000313" key="6">
    <source>
        <dbReference type="Proteomes" id="UP000616885"/>
    </source>
</evidence>
<dbReference type="PANTHER" id="PTHR48107">
    <property type="entry name" value="NADPH-DEPENDENT ALDEHYDE REDUCTASE-LIKE PROTEIN, CHLOROPLASTIC-RELATED"/>
    <property type="match status" value="1"/>
</dbReference>
<gene>
    <name evidence="5" type="ORF">IM811_014547</name>
</gene>
<comment type="caution">
    <text evidence="5">The sequence shown here is derived from an EMBL/GenBank/DDBJ whole genome shotgun (WGS) entry which is preliminary data.</text>
</comment>
<comment type="similarity">
    <text evidence="1">Belongs to the short-chain dehydrogenases/reductases (SDR) family.</text>
</comment>
<dbReference type="EMBL" id="JADCTT010000005">
    <property type="protein sequence ID" value="KAF9752753.1"/>
    <property type="molecule type" value="Genomic_DNA"/>
</dbReference>
<proteinExistence type="inferred from homology"/>
<dbReference type="PRINTS" id="PR00081">
    <property type="entry name" value="GDHRDH"/>
</dbReference>
<name>A0A8H7TQ32_BIOOC</name>
<evidence type="ECO:0000256" key="4">
    <source>
        <dbReference type="SAM" id="SignalP"/>
    </source>
</evidence>
<dbReference type="GO" id="GO:0016614">
    <property type="term" value="F:oxidoreductase activity, acting on CH-OH group of donors"/>
    <property type="evidence" value="ECO:0007669"/>
    <property type="project" value="UniProtKB-ARBA"/>
</dbReference>
<keyword evidence="2" id="KW-0521">NADP</keyword>
<keyword evidence="3" id="KW-0560">Oxidoreductase</keyword>
<protein>
    <submittedName>
        <fullName evidence="5">Uncharacterized protein</fullName>
    </submittedName>
</protein>
<dbReference type="Proteomes" id="UP000616885">
    <property type="component" value="Unassembled WGS sequence"/>
</dbReference>
<evidence type="ECO:0000256" key="1">
    <source>
        <dbReference type="ARBA" id="ARBA00006484"/>
    </source>
</evidence>
<feature type="chain" id="PRO_5034142959" evidence="4">
    <location>
        <begin position="22"/>
        <end position="323"/>
    </location>
</feature>
<evidence type="ECO:0000256" key="3">
    <source>
        <dbReference type="ARBA" id="ARBA00023002"/>
    </source>
</evidence>
<organism evidence="5 6">
    <name type="scientific">Bionectria ochroleuca</name>
    <name type="common">Gliocladium roseum</name>
    <dbReference type="NCBI Taxonomy" id="29856"/>
    <lineage>
        <taxon>Eukaryota</taxon>
        <taxon>Fungi</taxon>
        <taxon>Dikarya</taxon>
        <taxon>Ascomycota</taxon>
        <taxon>Pezizomycotina</taxon>
        <taxon>Sordariomycetes</taxon>
        <taxon>Hypocreomycetidae</taxon>
        <taxon>Hypocreales</taxon>
        <taxon>Bionectriaceae</taxon>
        <taxon>Clonostachys</taxon>
    </lineage>
</organism>
<dbReference type="AlphaFoldDB" id="A0A8H7TQ32"/>
<dbReference type="PRINTS" id="PR00080">
    <property type="entry name" value="SDRFAMILY"/>
</dbReference>
<accession>A0A8H7TQ32</accession>
<dbReference type="InterPro" id="IPR020904">
    <property type="entry name" value="Sc_DH/Rdtase_CS"/>
</dbReference>
<evidence type="ECO:0000313" key="5">
    <source>
        <dbReference type="EMBL" id="KAF9752753.1"/>
    </source>
</evidence>
<dbReference type="PROSITE" id="PS00061">
    <property type="entry name" value="ADH_SHORT"/>
    <property type="match status" value="1"/>
</dbReference>
<dbReference type="InterPro" id="IPR036291">
    <property type="entry name" value="NAD(P)-bd_dom_sf"/>
</dbReference>
<sequence>MMSPSILGLAAFSLHLISTAAQNGSNVELIDPTTRFSDLNLSLPLNASFPVLQSTFETQPDCGEQAYRGYGRLRGLRALITGGDSGIGRAVVIAYLREGATVTINYLPEEESDAQALAHFVAEEGYSIERIPGDLRNETFCADLVAEAHSRMGGIDVFVGNAGYSGVTAGPNAPNITNHPTEQIQRTFETNFYANLWLARAVVPLLPRGGSIIYTASGTVSNPGPGNLDYGSSKAALVYFMRCLAMQVASSGIRVNAVAPALAYTPFLAAAGFTTENLSGGSSPIGRIEQPVELSPLYVDLAAPDKTYISGEVYTAKGGSLGL</sequence>
<dbReference type="InterPro" id="IPR002347">
    <property type="entry name" value="SDR_fam"/>
</dbReference>
<keyword evidence="4" id="KW-0732">Signal</keyword>
<dbReference type="SUPFAM" id="SSF51735">
    <property type="entry name" value="NAD(P)-binding Rossmann-fold domains"/>
    <property type="match status" value="1"/>
</dbReference>
<dbReference type="Gene3D" id="3.40.50.720">
    <property type="entry name" value="NAD(P)-binding Rossmann-like Domain"/>
    <property type="match status" value="1"/>
</dbReference>
<dbReference type="PANTHER" id="PTHR48107:SF16">
    <property type="entry name" value="NADPH-DEPENDENT ALDEHYDE REDUCTASE 1, CHLOROPLASTIC"/>
    <property type="match status" value="1"/>
</dbReference>
<evidence type="ECO:0000256" key="2">
    <source>
        <dbReference type="ARBA" id="ARBA00022857"/>
    </source>
</evidence>
<feature type="signal peptide" evidence="4">
    <location>
        <begin position="1"/>
        <end position="21"/>
    </location>
</feature>